<organism evidence="3 4">
    <name type="scientific">Actinoplanes regularis</name>
    <dbReference type="NCBI Taxonomy" id="52697"/>
    <lineage>
        <taxon>Bacteria</taxon>
        <taxon>Bacillati</taxon>
        <taxon>Actinomycetota</taxon>
        <taxon>Actinomycetes</taxon>
        <taxon>Micromonosporales</taxon>
        <taxon>Micromonosporaceae</taxon>
        <taxon>Actinoplanes</taxon>
    </lineage>
</organism>
<reference evidence="3 4" key="1">
    <citation type="submission" date="2017-06" db="EMBL/GenBank/DDBJ databases">
        <authorList>
            <person name="Kim H.J."/>
            <person name="Triplett B.A."/>
        </authorList>
    </citation>
    <scope>NUCLEOTIDE SEQUENCE [LARGE SCALE GENOMIC DNA]</scope>
    <source>
        <strain evidence="3 4">DSM 43151</strain>
    </source>
</reference>
<dbReference type="InterPro" id="IPR011990">
    <property type="entry name" value="TPR-like_helical_dom_sf"/>
</dbReference>
<proteinExistence type="predicted"/>
<dbReference type="SUPFAM" id="SSF50494">
    <property type="entry name" value="Trypsin-like serine proteases"/>
    <property type="match status" value="1"/>
</dbReference>
<dbReference type="EMBL" id="FZNR01000005">
    <property type="protein sequence ID" value="SNR78589.1"/>
    <property type="molecule type" value="Genomic_DNA"/>
</dbReference>
<sequence length="1758" mass="188596">MTADPGTVPGVVARQIAEVLVVTQRSTRRRGSGYRVAAGAVLTAAHVIDGASTVRVRFDADLPTEWSAEVASWWADPASDLAVLTIAPRESEPPVVRPRFGGIGAERAAVLAVRAVGFPRFKVRHGEEPPGRYRDSHQADGSVAVLSNRRERTLEVTVTPPEADPDPGVSPWEGMSGAALWAGERIVGVVAKHHRSDGLGRLAAVRLDLALAGADPDRRAELAALLDLGGGELPDVLVPTADTTVLRAYCAQVRDIAPDRLLDRDSELEELVRFCAADLPYAWWQAGPWAGKSALMAWFALHPPSGIDVVSFFVTGRLAGQSSGDAFVTALIEQLAALLHQPAAGLISAGARTGVMLQLLEDAAARARQHGRGLLLVIDGLDEDTGAAGTASIASLLPRRPPAGVHVLVAGRPRPVLPEDVPADHPLRTVRARDLSRSPHAGAIERRAGLELGTLLTGPRFQRDLLGLLAASGGGLTVRDLAELTGEPEYDISQQVDRAFGRSVSAWVGASVAGYPDEPVFVYAHDTLREVAEQHIGAAGLGAYRGRLGSWADTYEQSGWPPHTPRYLLRGYVQVLAAEPDLGRLARYASDSARHRRMRTVTGGDLLGLTEIRTAQQVLPARRGPDLIALTSVALERDDLTDRSTSVRPELAAVWTLIDQRARAEGFTAGIQDESTRRDALLMLIGAHASLGNHDDVVRLAADVEAYCGDWYPVAKAHALARLVRAITGIESARTITDRLVDDLVALAGKVGRRDQDRVLASVAEAIAYGGDPARAELVMSGIRDEKEQADARTGIVRAMAVRGDTAYAVRVARDADRQIDRLVDSFDRNWRRLQLVSAVNESGDTAAAEAIAVRIDDPGYRASALARTAAAATDRERAVHLVVEAQRLVEEADMVSARAAAPADVVKALLACGDHEGAARSSREAEALVEWSMGGDRYLVDSFIDGLAKAWSANRHYDQAETLARRLPDRYGQRLGALAELAHAAALAGDHARAARLADEVDANWGRRPADYRVVAPLAEALATAGDHPRALQVLPHAEWLARQATENFDRPEAIDRLMDAGNICHAYEGVRQLAGEMEDLIGERTRSERARHLAHLAEVHAVTGDRKRVLRLIGKGERSAREDQYFDEGRADLLARLAAVAVGCGERALAARLADEAASFLERICFPSSREEALATVGVAVATGGDLERGEALLRGLTDREQWVQHMTTLVDISARQGDRARGLRLATETEARIHQLDRLIPDGWTTTPQLRARALTALAGAVAATGDTARAARLADSAERYISKIGIGSRASHMGSLARTVAAYGDRVRAKRLARRAGKLSKKKAAWAPWADLAGVEAFEGDIDRAEALAVKVKGRWSVNLPRAHALAAVAEIVATTGGDPGRVERLAAEAVSLALQDRIGAAPGTLFAHLITLLAGAGAKDSAIRLAERAEQLLLQADSAGDQMRGLAQLARAVAATGDVERCLRLVGQVETVSRQDDMLIWRAEAMGELIEALTTIGFQDHAARLIDQTVDAIEHSDHLEFQALAQSSLVRTAIAIGRPDLAALLTPRALELITRIPYPKERDSSLANLVLTDATLGRFERAEHHAGLITKLPERAEALARIARHLTTTGDDSRADSFAGRCESVLARIDDPQVRARTTMAVLRTLAPFGPVRVRRLLAEAEGLVENADARPGIVESLVTELANTTAWLAMTMPSPAGARTSDAELTARARRHLATALTTSSWWDAITGLAQVEPSAITTIADRLAARWGVTY</sequence>
<dbReference type="Pfam" id="PF13365">
    <property type="entry name" value="Trypsin_2"/>
    <property type="match status" value="1"/>
</dbReference>
<evidence type="ECO:0000313" key="3">
    <source>
        <dbReference type="EMBL" id="SNR78589.1"/>
    </source>
</evidence>
<protein>
    <submittedName>
        <fullName evidence="3">Trypsin-like peptidase domain-containing protein</fullName>
    </submittedName>
</protein>
<name>A0A238Z6B1_9ACTN</name>
<keyword evidence="4" id="KW-1185">Reference proteome</keyword>
<feature type="domain" description="Nephrocystin 3-like N-terminal" evidence="2">
    <location>
        <begin position="281"/>
        <end position="412"/>
    </location>
</feature>
<dbReference type="InterPro" id="IPR056884">
    <property type="entry name" value="NPHP3-like_N"/>
</dbReference>
<dbReference type="Gene3D" id="1.25.40.10">
    <property type="entry name" value="Tetratricopeptide repeat domain"/>
    <property type="match status" value="2"/>
</dbReference>
<dbReference type="Pfam" id="PF24883">
    <property type="entry name" value="NPHP3_N"/>
    <property type="match status" value="1"/>
</dbReference>
<dbReference type="InterPro" id="IPR009003">
    <property type="entry name" value="Peptidase_S1_PA"/>
</dbReference>
<dbReference type="Proteomes" id="UP000198415">
    <property type="component" value="Unassembled WGS sequence"/>
</dbReference>
<gene>
    <name evidence="3" type="ORF">SAMN06264365_105454</name>
</gene>
<dbReference type="Gene3D" id="2.40.10.10">
    <property type="entry name" value="Trypsin-like serine proteases"/>
    <property type="match status" value="1"/>
</dbReference>
<evidence type="ECO:0000259" key="2">
    <source>
        <dbReference type="Pfam" id="PF24883"/>
    </source>
</evidence>
<evidence type="ECO:0000313" key="4">
    <source>
        <dbReference type="Proteomes" id="UP000198415"/>
    </source>
</evidence>
<dbReference type="InterPro" id="IPR043504">
    <property type="entry name" value="Peptidase_S1_PA_chymotrypsin"/>
</dbReference>
<evidence type="ECO:0000256" key="1">
    <source>
        <dbReference type="ARBA" id="ARBA00022737"/>
    </source>
</evidence>
<keyword evidence="1" id="KW-0677">Repeat</keyword>
<accession>A0A238Z6B1</accession>